<evidence type="ECO:0000256" key="1">
    <source>
        <dbReference type="SAM" id="MobiDB-lite"/>
    </source>
</evidence>
<evidence type="ECO:0000313" key="2">
    <source>
        <dbReference type="EMBL" id="KIJ97284.1"/>
    </source>
</evidence>
<keyword evidence="3" id="KW-1185">Reference proteome</keyword>
<accession>A0A0C9WLI6</accession>
<evidence type="ECO:0000313" key="3">
    <source>
        <dbReference type="Proteomes" id="UP000054477"/>
    </source>
</evidence>
<proteinExistence type="predicted"/>
<organism evidence="2 3">
    <name type="scientific">Laccaria amethystina LaAM-08-1</name>
    <dbReference type="NCBI Taxonomy" id="1095629"/>
    <lineage>
        <taxon>Eukaryota</taxon>
        <taxon>Fungi</taxon>
        <taxon>Dikarya</taxon>
        <taxon>Basidiomycota</taxon>
        <taxon>Agaricomycotina</taxon>
        <taxon>Agaricomycetes</taxon>
        <taxon>Agaricomycetidae</taxon>
        <taxon>Agaricales</taxon>
        <taxon>Agaricineae</taxon>
        <taxon>Hydnangiaceae</taxon>
        <taxon>Laccaria</taxon>
    </lineage>
</organism>
<dbReference type="AlphaFoldDB" id="A0A0C9WLI6"/>
<dbReference type="HOGENOM" id="CLU_2948093_0_0_1"/>
<feature type="region of interest" description="Disordered" evidence="1">
    <location>
        <begin position="29"/>
        <end position="60"/>
    </location>
</feature>
<reference evidence="2 3" key="1">
    <citation type="submission" date="2014-04" db="EMBL/GenBank/DDBJ databases">
        <authorList>
            <consortium name="DOE Joint Genome Institute"/>
            <person name="Kuo A."/>
            <person name="Kohler A."/>
            <person name="Nagy L.G."/>
            <person name="Floudas D."/>
            <person name="Copeland A."/>
            <person name="Barry K.W."/>
            <person name="Cichocki N."/>
            <person name="Veneault-Fourrey C."/>
            <person name="LaButti K."/>
            <person name="Lindquist E.A."/>
            <person name="Lipzen A."/>
            <person name="Lundell T."/>
            <person name="Morin E."/>
            <person name="Murat C."/>
            <person name="Sun H."/>
            <person name="Tunlid A."/>
            <person name="Henrissat B."/>
            <person name="Grigoriev I.V."/>
            <person name="Hibbett D.S."/>
            <person name="Martin F."/>
            <person name="Nordberg H.P."/>
            <person name="Cantor M.N."/>
            <person name="Hua S.X."/>
        </authorList>
    </citation>
    <scope>NUCLEOTIDE SEQUENCE [LARGE SCALE GENOMIC DNA]</scope>
    <source>
        <strain evidence="2 3">LaAM-08-1</strain>
    </source>
</reference>
<reference evidence="3" key="2">
    <citation type="submission" date="2015-01" db="EMBL/GenBank/DDBJ databases">
        <title>Evolutionary Origins and Diversification of the Mycorrhizal Mutualists.</title>
        <authorList>
            <consortium name="DOE Joint Genome Institute"/>
            <consortium name="Mycorrhizal Genomics Consortium"/>
            <person name="Kohler A."/>
            <person name="Kuo A."/>
            <person name="Nagy L.G."/>
            <person name="Floudas D."/>
            <person name="Copeland A."/>
            <person name="Barry K.W."/>
            <person name="Cichocki N."/>
            <person name="Veneault-Fourrey C."/>
            <person name="LaButti K."/>
            <person name="Lindquist E.A."/>
            <person name="Lipzen A."/>
            <person name="Lundell T."/>
            <person name="Morin E."/>
            <person name="Murat C."/>
            <person name="Riley R."/>
            <person name="Ohm R."/>
            <person name="Sun H."/>
            <person name="Tunlid A."/>
            <person name="Henrissat B."/>
            <person name="Grigoriev I.V."/>
            <person name="Hibbett D.S."/>
            <person name="Martin F."/>
        </authorList>
    </citation>
    <scope>NUCLEOTIDE SEQUENCE [LARGE SCALE GENOMIC DNA]</scope>
    <source>
        <strain evidence="3">LaAM-08-1</strain>
    </source>
</reference>
<protein>
    <submittedName>
        <fullName evidence="2">Uncharacterized protein</fullName>
    </submittedName>
</protein>
<gene>
    <name evidence="2" type="ORF">K443DRAFT_105902</name>
</gene>
<feature type="non-terminal residue" evidence="2">
    <location>
        <position position="60"/>
    </location>
</feature>
<name>A0A0C9WLI6_9AGAR</name>
<dbReference type="EMBL" id="KN838697">
    <property type="protein sequence ID" value="KIJ97284.1"/>
    <property type="molecule type" value="Genomic_DNA"/>
</dbReference>
<dbReference type="Proteomes" id="UP000054477">
    <property type="component" value="Unassembled WGS sequence"/>
</dbReference>
<sequence>TLLDNCCIFMGSMKPPFTPHGVGNLLHPGQRSRHPTSLIKRSSSRQKEWGVRSCEGLGGR</sequence>